<name>A0AAE0E1M8_9ROSI</name>
<evidence type="ECO:0000313" key="3">
    <source>
        <dbReference type="EMBL" id="KAK3204432.1"/>
    </source>
</evidence>
<evidence type="ECO:0000259" key="2">
    <source>
        <dbReference type="Pfam" id="PF14392"/>
    </source>
</evidence>
<keyword evidence="4" id="KW-1185">Reference proteome</keyword>
<feature type="compositionally biased region" description="Polar residues" evidence="1">
    <location>
        <begin position="97"/>
        <end position="113"/>
    </location>
</feature>
<dbReference type="EMBL" id="JANJYJ010000006">
    <property type="protein sequence ID" value="KAK3204432.1"/>
    <property type="molecule type" value="Genomic_DNA"/>
</dbReference>
<dbReference type="AlphaFoldDB" id="A0AAE0E1M8"/>
<gene>
    <name evidence="3" type="ORF">Dsin_018478</name>
</gene>
<dbReference type="InterPro" id="IPR025836">
    <property type="entry name" value="Zn_knuckle_CX2CX4HX4C"/>
</dbReference>
<dbReference type="InterPro" id="IPR040256">
    <property type="entry name" value="At4g02000-like"/>
</dbReference>
<protein>
    <recommendedName>
        <fullName evidence="2">Zinc knuckle CX2CX4HX4C domain-containing protein</fullName>
    </recommendedName>
</protein>
<dbReference type="PANTHER" id="PTHR31286">
    <property type="entry name" value="GLYCINE-RICH CELL WALL STRUCTURAL PROTEIN 1.8-LIKE"/>
    <property type="match status" value="1"/>
</dbReference>
<dbReference type="Pfam" id="PF14392">
    <property type="entry name" value="zf-CCHC_4"/>
    <property type="match status" value="1"/>
</dbReference>
<evidence type="ECO:0000313" key="4">
    <source>
        <dbReference type="Proteomes" id="UP001281410"/>
    </source>
</evidence>
<dbReference type="PANTHER" id="PTHR31286:SF167">
    <property type="entry name" value="OS09G0268800 PROTEIN"/>
    <property type="match status" value="1"/>
</dbReference>
<evidence type="ECO:0000256" key="1">
    <source>
        <dbReference type="SAM" id="MobiDB-lite"/>
    </source>
</evidence>
<proteinExistence type="predicted"/>
<dbReference type="Proteomes" id="UP001281410">
    <property type="component" value="Unassembled WGS sequence"/>
</dbReference>
<comment type="caution">
    <text evidence="3">The sequence shown here is derived from an EMBL/GenBank/DDBJ whole genome shotgun (WGS) entry which is preliminary data.</text>
</comment>
<organism evidence="3 4">
    <name type="scientific">Dipteronia sinensis</name>
    <dbReference type="NCBI Taxonomy" id="43782"/>
    <lineage>
        <taxon>Eukaryota</taxon>
        <taxon>Viridiplantae</taxon>
        <taxon>Streptophyta</taxon>
        <taxon>Embryophyta</taxon>
        <taxon>Tracheophyta</taxon>
        <taxon>Spermatophyta</taxon>
        <taxon>Magnoliopsida</taxon>
        <taxon>eudicotyledons</taxon>
        <taxon>Gunneridae</taxon>
        <taxon>Pentapetalae</taxon>
        <taxon>rosids</taxon>
        <taxon>malvids</taxon>
        <taxon>Sapindales</taxon>
        <taxon>Sapindaceae</taxon>
        <taxon>Hippocastanoideae</taxon>
        <taxon>Acereae</taxon>
        <taxon>Dipteronia</taxon>
    </lineage>
</organism>
<feature type="region of interest" description="Disordered" evidence="1">
    <location>
        <begin position="90"/>
        <end position="127"/>
    </location>
</feature>
<sequence>MGVDSLGRFIRVRVLVDVNNPLKRGLRVAFGKGEEVYNVIVCYERLPNFCYYYGLIGHLIRDCLVNNKRLIDNAELRFGSWLRASVPVRSKGKWGGISNTGAETSSYKKTNNSDNEDVYKQSYSGKW</sequence>
<feature type="domain" description="Zinc knuckle CX2CX4HX4C" evidence="2">
    <location>
        <begin position="16"/>
        <end position="64"/>
    </location>
</feature>
<accession>A0AAE0E1M8</accession>
<reference evidence="3" key="1">
    <citation type="journal article" date="2023" name="Plant J.">
        <title>Genome sequences and population genomics provide insights into the demographic history, inbreeding, and mutation load of two 'living fossil' tree species of Dipteronia.</title>
        <authorList>
            <person name="Feng Y."/>
            <person name="Comes H.P."/>
            <person name="Chen J."/>
            <person name="Zhu S."/>
            <person name="Lu R."/>
            <person name="Zhang X."/>
            <person name="Li P."/>
            <person name="Qiu J."/>
            <person name="Olsen K.M."/>
            <person name="Qiu Y."/>
        </authorList>
    </citation>
    <scope>NUCLEOTIDE SEQUENCE</scope>
    <source>
        <strain evidence="3">NBL</strain>
    </source>
</reference>